<dbReference type="Proteomes" id="UP000045175">
    <property type="component" value="Unassembled WGS sequence"/>
</dbReference>
<keyword evidence="6" id="KW-1185">Reference proteome</keyword>
<reference evidence="7 8" key="3">
    <citation type="submission" date="2014-12" db="EMBL/GenBank/DDBJ databases">
        <authorList>
            <person name="Jaenicke S."/>
        </authorList>
    </citation>
    <scope>NUCLEOTIDE SEQUENCE [LARGE SCALE GENOMIC DNA]</scope>
</reference>
<protein>
    <submittedName>
        <fullName evidence="4">Uncharacterized protein</fullName>
    </submittedName>
</protein>
<dbReference type="GO" id="GO:0016746">
    <property type="term" value="F:acyltransferase activity"/>
    <property type="evidence" value="ECO:0007669"/>
    <property type="project" value="UniProtKB-KW"/>
</dbReference>
<dbReference type="EMBL" id="CDMH01000023">
    <property type="protein sequence ID" value="CRF42361.1"/>
    <property type="molecule type" value="Genomic_DNA"/>
</dbReference>
<evidence type="ECO:0000313" key="3">
    <source>
        <dbReference type="EMBL" id="CRF40964.1"/>
    </source>
</evidence>
<evidence type="ECO:0000313" key="5">
    <source>
        <dbReference type="EMBL" id="CRF44616.1"/>
    </source>
</evidence>
<name>A0A0K2X8I0_9HELI</name>
<keyword evidence="2" id="KW-0012">Acyltransferase</keyword>
<dbReference type="STRING" id="1578720.HAL011_07400"/>
<dbReference type="PANTHER" id="PTHR36449">
    <property type="entry name" value="ACETYLTRANSFERASE-RELATED"/>
    <property type="match status" value="1"/>
</dbReference>
<evidence type="ECO:0000256" key="1">
    <source>
        <dbReference type="ARBA" id="ARBA00022679"/>
    </source>
</evidence>
<organism evidence="4 8">
    <name type="scientific">Helicobacter ailurogastricus</name>
    <dbReference type="NCBI Taxonomy" id="1578720"/>
    <lineage>
        <taxon>Bacteria</taxon>
        <taxon>Pseudomonadati</taxon>
        <taxon>Campylobacterota</taxon>
        <taxon>Epsilonproteobacteria</taxon>
        <taxon>Campylobacterales</taxon>
        <taxon>Helicobacteraceae</taxon>
        <taxon>Helicobacter</taxon>
    </lineage>
</organism>
<dbReference type="Gene3D" id="3.40.630.30">
    <property type="match status" value="1"/>
</dbReference>
<dbReference type="EMBL" id="CDMN01000047">
    <property type="protein sequence ID" value="CRF44616.1"/>
    <property type="molecule type" value="Genomic_DNA"/>
</dbReference>
<dbReference type="Proteomes" id="UP000041394">
    <property type="component" value="Unassembled WGS sequence"/>
</dbReference>
<dbReference type="Proteomes" id="UP000038622">
    <property type="component" value="Unassembled WGS sequence"/>
</dbReference>
<dbReference type="OrthoDB" id="5327614at2"/>
<gene>
    <name evidence="3" type="ORF">HAL011_07400</name>
    <name evidence="4" type="ORF">HAL013_05310</name>
    <name evidence="5" type="ORF">HAL09_12100</name>
</gene>
<evidence type="ECO:0000313" key="8">
    <source>
        <dbReference type="Proteomes" id="UP000045175"/>
    </source>
</evidence>
<evidence type="ECO:0000313" key="6">
    <source>
        <dbReference type="Proteomes" id="UP000038622"/>
    </source>
</evidence>
<evidence type="ECO:0000256" key="2">
    <source>
        <dbReference type="ARBA" id="ARBA00023315"/>
    </source>
</evidence>
<dbReference type="PANTHER" id="PTHR36449:SF1">
    <property type="entry name" value="ACETYLTRANSFERASE"/>
    <property type="match status" value="1"/>
</dbReference>
<sequence>MLVSLSELLATPGVDRSDIEVSLKGFRCSKNLELQDFLHNKALKLEISHHTRTYLLLSKQEERIEGFFSLALNILETRGLSKTLIKKLSTSHNAHLERLPCIVLGQLGKDDRSTIQGSEILQCAIAMIEEGRKYFGGKFVLLDSINVEKVLNFYRQHLFEALPIDNNKFIKMVRFLG</sequence>
<reference evidence="4" key="1">
    <citation type="submission" date="2014-12" db="EMBL/GenBank/DDBJ databases">
        <title>Whole genome sequences of four Staphylococcus schleiferi canine isolates.</title>
        <authorList>
            <person name="Misic A.M."/>
            <person name="Cain C."/>
            <person name="Morris D.O."/>
            <person name="Rankin S."/>
            <person name="Beiting D."/>
        </authorList>
    </citation>
    <scope>NUCLEOTIDE SEQUENCE</scope>
    <source>
        <strain evidence="3">ASB11</strain>
        <strain evidence="4">ASB13</strain>
        <strain evidence="5">ASB9</strain>
    </source>
</reference>
<evidence type="ECO:0000313" key="7">
    <source>
        <dbReference type="Proteomes" id="UP000041394"/>
    </source>
</evidence>
<keyword evidence="1" id="KW-0808">Transferase</keyword>
<reference evidence="6" key="2">
    <citation type="submission" date="2014-12" db="EMBL/GenBank/DDBJ databases">
        <authorList>
            <person name="Smet A."/>
        </authorList>
    </citation>
    <scope>NUCLEOTIDE SEQUENCE [LARGE SCALE GENOMIC DNA]</scope>
</reference>
<dbReference type="RefSeq" id="WP_053941011.1">
    <property type="nucleotide sequence ID" value="NZ_CDMH01000023.1"/>
</dbReference>
<dbReference type="EMBL" id="CDML01000024">
    <property type="protein sequence ID" value="CRF40964.1"/>
    <property type="molecule type" value="Genomic_DNA"/>
</dbReference>
<proteinExistence type="predicted"/>
<evidence type="ECO:0000313" key="4">
    <source>
        <dbReference type="EMBL" id="CRF42361.1"/>
    </source>
</evidence>
<dbReference type="AlphaFoldDB" id="A0A0K2X8I0"/>
<accession>A0A0K2X8I0</accession>